<feature type="domain" description="Integrase catalytic" evidence="2">
    <location>
        <begin position="944"/>
        <end position="1115"/>
    </location>
</feature>
<evidence type="ECO:0000256" key="1">
    <source>
        <dbReference type="SAM" id="MobiDB-lite"/>
    </source>
</evidence>
<dbReference type="GO" id="GO:0003676">
    <property type="term" value="F:nucleic acid binding"/>
    <property type="evidence" value="ECO:0007669"/>
    <property type="project" value="InterPro"/>
</dbReference>
<dbReference type="InterPro" id="IPR036397">
    <property type="entry name" value="RNaseH_sf"/>
</dbReference>
<feature type="region of interest" description="Disordered" evidence="1">
    <location>
        <begin position="867"/>
        <end position="929"/>
    </location>
</feature>
<reference evidence="3" key="1">
    <citation type="submission" date="2021-02" db="EMBL/GenBank/DDBJ databases">
        <authorList>
            <person name="Dougan E. K."/>
            <person name="Rhodes N."/>
            <person name="Thang M."/>
            <person name="Chan C."/>
        </authorList>
    </citation>
    <scope>NUCLEOTIDE SEQUENCE</scope>
</reference>
<evidence type="ECO:0000259" key="2">
    <source>
        <dbReference type="PROSITE" id="PS50994"/>
    </source>
</evidence>
<feature type="region of interest" description="Disordered" evidence="1">
    <location>
        <begin position="1"/>
        <end position="35"/>
    </location>
</feature>
<feature type="region of interest" description="Disordered" evidence="1">
    <location>
        <begin position="108"/>
        <end position="148"/>
    </location>
</feature>
<protein>
    <submittedName>
        <fullName evidence="3">UVR8 protein</fullName>
    </submittedName>
</protein>
<dbReference type="InterPro" id="IPR001584">
    <property type="entry name" value="Integrase_cat-core"/>
</dbReference>
<dbReference type="InterPro" id="IPR012337">
    <property type="entry name" value="RNaseH-like_sf"/>
</dbReference>
<proteinExistence type="predicted"/>
<dbReference type="PROSITE" id="PS50994">
    <property type="entry name" value="INTEGRASE"/>
    <property type="match status" value="1"/>
</dbReference>
<feature type="compositionally biased region" description="Pro residues" evidence="1">
    <location>
        <begin position="135"/>
        <end position="148"/>
    </location>
</feature>
<comment type="caution">
    <text evidence="3">The sequence shown here is derived from an EMBL/GenBank/DDBJ whole genome shotgun (WGS) entry which is preliminary data.</text>
</comment>
<evidence type="ECO:0000313" key="4">
    <source>
        <dbReference type="Proteomes" id="UP000601435"/>
    </source>
</evidence>
<accession>A0A812QQ70</accession>
<name>A0A812QQ70_9DINO</name>
<feature type="compositionally biased region" description="Low complexity" evidence="1">
    <location>
        <begin position="870"/>
        <end position="896"/>
    </location>
</feature>
<dbReference type="OrthoDB" id="434544at2759"/>
<dbReference type="Proteomes" id="UP000601435">
    <property type="component" value="Unassembled WGS sequence"/>
</dbReference>
<sequence>MRLSTSLSSMERGRTVARDVRRRAPSTASAGTTDARLDRLTGLMEAMLVRMDDERRSQGGVEGPQVQRGVSSQVPFQPLQNERFAGTMGRRPRSTQLPLNKATLNTSSLGSRLRAARLASPVAERPVTPVKRRTPPPMLRVPSPSPPRAPPMLNFQVEEIPATSGVRSSTPPPTVFRPPVPALPLSAKSEEPSRYVQALPKLEDYTPDQGAVIRGDWLVTITPVIGSLTPGAASWFAEVLARVNEHYALWLASDPVTRLTIRTRAIADGANASSQGGTALLEQRLTTLLLEAVPSAVKTEVITVRALTTVGILFLLHTRYQPAGQAEKASILQFLVSPDAPKDTQQAVKNLRRWLRWLARSTELQLAPPDASLLVKAVDKLGAAFLSDPSGVFRVQAFRLQNSIDHLPSQDSSVSLAQLYLAELETLLLVAPDPKKQRVAALEAPAADKPEEPKGGYAAAKAKAAIRDAASSLRQELLKAIRSAEPGNQVSGALSSNGKGLIDGGATCCLRSAKNTFEWNESTPTSIRLAVGEVTARVSPAGTLLLPPGSSCDPIVALHELIRIGYRMTFLSVNKMRIWRPGQPDLPLDCSTGCPEITPNEANRLITEIENSKRVNRAQVARLTQLPTSSFEDVLQDPSGDKLALWFKGIVPSVPVRLLPTLAVAPCKKAAPWNRRRRRTLSRAKHLIIHLFPGKSRGLFRSLTQANLGWDVLEVDIEEDLLREDTFGFLLHLAQTGRVRAVIGGPPCRTFSALHHLSSGPPPVRGVGSDAWRLPGLSAATQAMVDQDSALYLRMFMLTSVARRAGRALRRSESPDLTGPEPFCFGMEQPEDPAQVFDASHAEGPTLLSLDQGPLGHAKRKPTTLALLGDSDPAHAPAPEAASSSSVAAPSIDTSSQEPAAGSAPPELLDSEPYFADLFGDEGDGSEDMLPVLDAPADPENLCDPLTPSQTEAADAENKAWQQQFDALTNEWKDSPLPAVPMQDIPFFVPLVSKSGKGVAAAVMQVVTQVRALGLPLHRIHSDRGLEFRNASLAQFTRFHCIPHTTTCGDDFKANGRTENTVRLLKRATRTLLQAHAAPTSDWSFAMRHVTARLRAAALSALGQPSPKLLPWRARLVLRRRTWSRLAAGSWGSRALMVTVLCPSPDVPGGHLVVTDDGGYLHSDVLVEVGEAVELREFAGDRAQVRILAQVTAL</sequence>
<dbReference type="Gene3D" id="3.30.420.10">
    <property type="entry name" value="Ribonuclease H-like superfamily/Ribonuclease H"/>
    <property type="match status" value="1"/>
</dbReference>
<evidence type="ECO:0000313" key="3">
    <source>
        <dbReference type="EMBL" id="CAE7398351.1"/>
    </source>
</evidence>
<gene>
    <name evidence="3" type="primary">UVR8</name>
    <name evidence="3" type="ORF">SNEC2469_LOCUS10881</name>
</gene>
<dbReference type="SUPFAM" id="SSF53098">
    <property type="entry name" value="Ribonuclease H-like"/>
    <property type="match status" value="1"/>
</dbReference>
<feature type="non-terminal residue" evidence="3">
    <location>
        <position position="1"/>
    </location>
</feature>
<dbReference type="EMBL" id="CAJNJA010017292">
    <property type="protein sequence ID" value="CAE7398351.1"/>
    <property type="molecule type" value="Genomic_DNA"/>
</dbReference>
<organism evidence="3 4">
    <name type="scientific">Symbiodinium necroappetens</name>
    <dbReference type="NCBI Taxonomy" id="1628268"/>
    <lineage>
        <taxon>Eukaryota</taxon>
        <taxon>Sar</taxon>
        <taxon>Alveolata</taxon>
        <taxon>Dinophyceae</taxon>
        <taxon>Suessiales</taxon>
        <taxon>Symbiodiniaceae</taxon>
        <taxon>Symbiodinium</taxon>
    </lineage>
</organism>
<dbReference type="AlphaFoldDB" id="A0A812QQ70"/>
<keyword evidence="4" id="KW-1185">Reference proteome</keyword>
<dbReference type="GO" id="GO:0015074">
    <property type="term" value="P:DNA integration"/>
    <property type="evidence" value="ECO:0007669"/>
    <property type="project" value="InterPro"/>
</dbReference>